<organism evidence="2 3">
    <name type="scientific">Actinoplanes derwentensis</name>
    <dbReference type="NCBI Taxonomy" id="113562"/>
    <lineage>
        <taxon>Bacteria</taxon>
        <taxon>Bacillati</taxon>
        <taxon>Actinomycetota</taxon>
        <taxon>Actinomycetes</taxon>
        <taxon>Micromonosporales</taxon>
        <taxon>Micromonosporaceae</taxon>
        <taxon>Actinoplanes</taxon>
    </lineage>
</organism>
<proteinExistence type="predicted"/>
<feature type="compositionally biased region" description="Low complexity" evidence="1">
    <location>
        <begin position="64"/>
        <end position="76"/>
    </location>
</feature>
<feature type="region of interest" description="Disordered" evidence="1">
    <location>
        <begin position="20"/>
        <end position="92"/>
    </location>
</feature>
<feature type="compositionally biased region" description="Pro residues" evidence="1">
    <location>
        <begin position="77"/>
        <end position="91"/>
    </location>
</feature>
<feature type="compositionally biased region" description="Low complexity" evidence="1">
    <location>
        <begin position="27"/>
        <end position="44"/>
    </location>
</feature>
<name>A0A1H2D6R3_9ACTN</name>
<dbReference type="Proteomes" id="UP000198688">
    <property type="component" value="Chromosome I"/>
</dbReference>
<dbReference type="AlphaFoldDB" id="A0A1H2D6R3"/>
<evidence type="ECO:0000313" key="2">
    <source>
        <dbReference type="EMBL" id="SDT78430.1"/>
    </source>
</evidence>
<gene>
    <name evidence="2" type="ORF">SAMN04489716_8371</name>
</gene>
<sequence>MAAAAGTVTVIAIAQTVGGDPATTRLPAAAPGPAWPADPDASWALSTPGEATISLEPSTPSPSPSTSTLPAPRTTTPRPPTTAPAPAPAPVKPALTLTAGSVPALVDLSAEGTRDWAHFGLTDATSINRRGDGNSIEDLGTTGGRGRYENNPQLFTWTGGRPTGSATRTPTGVYACGEGSGFTLRVPAGPETRTLRLYAGVWMASGRLTTTLNGLTRTSTLENREAISTNRFEIRFRAPAGSKLTLTWKATDTFHPSCGNVDMQAATLS</sequence>
<evidence type="ECO:0000256" key="1">
    <source>
        <dbReference type="SAM" id="MobiDB-lite"/>
    </source>
</evidence>
<dbReference type="STRING" id="113562.SAMN04489716_8371"/>
<reference evidence="2 3" key="1">
    <citation type="submission" date="2016-10" db="EMBL/GenBank/DDBJ databases">
        <authorList>
            <person name="de Groot N.N."/>
        </authorList>
    </citation>
    <scope>NUCLEOTIDE SEQUENCE [LARGE SCALE GENOMIC DNA]</scope>
    <source>
        <strain evidence="2 3">DSM 43941</strain>
    </source>
</reference>
<evidence type="ECO:0000313" key="3">
    <source>
        <dbReference type="Proteomes" id="UP000198688"/>
    </source>
</evidence>
<keyword evidence="3" id="KW-1185">Reference proteome</keyword>
<protein>
    <submittedName>
        <fullName evidence="2">Uncharacterized protein</fullName>
    </submittedName>
</protein>
<dbReference type="EMBL" id="LT629758">
    <property type="protein sequence ID" value="SDT78430.1"/>
    <property type="molecule type" value="Genomic_DNA"/>
</dbReference>
<accession>A0A1H2D6R3</accession>